<sequence>MTRRKGGVDIEGRFSFGGLSRHRRRIGWTTVVPKGAAGANWAAKEPGCWEVAQRGEVVLRVEISGDLCRKLMGAGAGGVVGGRQSIVSIYLSIYHREKNRRAGFFERIKMQASQITQGRTFTVSFWFSFSAVKPKITRYTMWEDSQLPTELLTGECTKVRRLKIIPQLGKPLAIMILLGGKSEKKNKPWFGLEGQPIILCKPIIYFSSLEDKPLLLPLSPKPVFKSAKTTVSSFCLCVFLNDRGETLLPAAGILSPSRTAHIKPFTKIKKALSYGAIAPSEELSLIISVYDQVKRKHLHVSAMAMETSLVSIPPAKFDQPAPQGSKSKFETLFGDGNLTFTSIFITKQSLGFSNRSSRLRIRPHSIIILTVSYSQMSLLDFLSHFMHSFLLNPISFSLKFCNSPSTATTSIQPLSITHESLNDVFYLAIIINSASLIPLDECRGLLDGIIDRATNNSSRKNWKNRQDQTRKLTRAC</sequence>
<proteinExistence type="predicted"/>
<evidence type="ECO:0000313" key="1">
    <source>
        <dbReference type="EMBL" id="KNZ46034.1"/>
    </source>
</evidence>
<protein>
    <submittedName>
        <fullName evidence="1">Uncharacterized protein</fullName>
    </submittedName>
</protein>
<evidence type="ECO:0000313" key="2">
    <source>
        <dbReference type="Proteomes" id="UP000037035"/>
    </source>
</evidence>
<name>A0A0L6UBU9_9BASI</name>
<dbReference type="VEuPathDB" id="FungiDB:VP01_760g2"/>
<dbReference type="EMBL" id="LAVV01013061">
    <property type="protein sequence ID" value="KNZ46034.1"/>
    <property type="molecule type" value="Genomic_DNA"/>
</dbReference>
<gene>
    <name evidence="1" type="ORF">VP01_760g2</name>
</gene>
<comment type="caution">
    <text evidence="1">The sequence shown here is derived from an EMBL/GenBank/DDBJ whole genome shotgun (WGS) entry which is preliminary data.</text>
</comment>
<keyword evidence="2" id="KW-1185">Reference proteome</keyword>
<accession>A0A0L6UBU9</accession>
<dbReference type="Proteomes" id="UP000037035">
    <property type="component" value="Unassembled WGS sequence"/>
</dbReference>
<dbReference type="AlphaFoldDB" id="A0A0L6UBU9"/>
<organism evidence="1 2">
    <name type="scientific">Puccinia sorghi</name>
    <dbReference type="NCBI Taxonomy" id="27349"/>
    <lineage>
        <taxon>Eukaryota</taxon>
        <taxon>Fungi</taxon>
        <taxon>Dikarya</taxon>
        <taxon>Basidiomycota</taxon>
        <taxon>Pucciniomycotina</taxon>
        <taxon>Pucciniomycetes</taxon>
        <taxon>Pucciniales</taxon>
        <taxon>Pucciniaceae</taxon>
        <taxon>Puccinia</taxon>
    </lineage>
</organism>
<reference evidence="1 2" key="1">
    <citation type="submission" date="2015-08" db="EMBL/GenBank/DDBJ databases">
        <title>Next Generation Sequencing and Analysis of the Genome of Puccinia sorghi L Schw, the Causal Agent of Maize Common Rust.</title>
        <authorList>
            <person name="Rochi L."/>
            <person name="Burguener G."/>
            <person name="Darino M."/>
            <person name="Turjanski A."/>
            <person name="Kreff E."/>
            <person name="Dieguez M.J."/>
            <person name="Sacco F."/>
        </authorList>
    </citation>
    <scope>NUCLEOTIDE SEQUENCE [LARGE SCALE GENOMIC DNA]</scope>
    <source>
        <strain evidence="1 2">RO10H11247</strain>
    </source>
</reference>